<dbReference type="EMBL" id="BK014889">
    <property type="protein sequence ID" value="DAD80883.1"/>
    <property type="molecule type" value="Genomic_DNA"/>
</dbReference>
<proteinExistence type="predicted"/>
<evidence type="ECO:0000313" key="1">
    <source>
        <dbReference type="EMBL" id="DAD80883.1"/>
    </source>
</evidence>
<name>A0A8S5MG40_9CAUD</name>
<reference evidence="1" key="1">
    <citation type="journal article" date="2021" name="Proc. Natl. Acad. Sci. U.S.A.">
        <title>A Catalog of Tens of Thousands of Viruses from Human Metagenomes Reveals Hidden Associations with Chronic Diseases.</title>
        <authorList>
            <person name="Tisza M.J."/>
            <person name="Buck C.B."/>
        </authorList>
    </citation>
    <scope>NUCLEOTIDE SEQUENCE</scope>
    <source>
        <strain evidence="1">CtmAU6</strain>
    </source>
</reference>
<sequence length="113" mass="13381">MADKKINTLQLKKFMEKQIEELDEIKKLRTELEIKENDENFSNSLDYLGRMYKACEETIKMCDMYDEKQKAEAKKEADKIKAAAKEIKAEDKKEVIKNTEIKPVDEEDDDIWD</sequence>
<organism evidence="1">
    <name type="scientific">Siphoviridae sp. ctmAU6</name>
    <dbReference type="NCBI Taxonomy" id="2826451"/>
    <lineage>
        <taxon>Viruses</taxon>
        <taxon>Duplodnaviria</taxon>
        <taxon>Heunggongvirae</taxon>
        <taxon>Uroviricota</taxon>
        <taxon>Caudoviricetes</taxon>
    </lineage>
</organism>
<protein>
    <submittedName>
        <fullName evidence="1">Uncharacterized protein</fullName>
    </submittedName>
</protein>
<accession>A0A8S5MG40</accession>